<dbReference type="Proteomes" id="UP001500886">
    <property type="component" value="Unassembled WGS sequence"/>
</dbReference>
<evidence type="ECO:0000313" key="3">
    <source>
        <dbReference type="Proteomes" id="UP001500886"/>
    </source>
</evidence>
<dbReference type="EMBL" id="BAAASL010000015">
    <property type="protein sequence ID" value="GAA2720377.1"/>
    <property type="molecule type" value="Genomic_DNA"/>
</dbReference>
<proteinExistence type="predicted"/>
<accession>A0ABN3U0B0</accession>
<keyword evidence="3" id="KW-1185">Reference proteome</keyword>
<feature type="domain" description="Transposase InsH N-terminal" evidence="1">
    <location>
        <begin position="65"/>
        <end position="114"/>
    </location>
</feature>
<gene>
    <name evidence="2" type="ORF">GCM10010315_40630</name>
</gene>
<organism evidence="2 3">
    <name type="scientific">Streptomyces luteosporeus</name>
    <dbReference type="NCBI Taxonomy" id="173856"/>
    <lineage>
        <taxon>Bacteria</taxon>
        <taxon>Bacillati</taxon>
        <taxon>Actinomycetota</taxon>
        <taxon>Actinomycetes</taxon>
        <taxon>Kitasatosporales</taxon>
        <taxon>Streptomycetaceae</taxon>
        <taxon>Streptomyces</taxon>
    </lineage>
</organism>
<reference evidence="2 3" key="1">
    <citation type="journal article" date="2019" name="Int. J. Syst. Evol. Microbiol.">
        <title>The Global Catalogue of Microorganisms (GCM) 10K type strain sequencing project: providing services to taxonomists for standard genome sequencing and annotation.</title>
        <authorList>
            <consortium name="The Broad Institute Genomics Platform"/>
            <consortium name="The Broad Institute Genome Sequencing Center for Infectious Disease"/>
            <person name="Wu L."/>
            <person name="Ma J."/>
        </authorList>
    </citation>
    <scope>NUCLEOTIDE SEQUENCE [LARGE SCALE GENOMIC DNA]</scope>
    <source>
        <strain evidence="2 3">JCM 4542</strain>
    </source>
</reference>
<comment type="caution">
    <text evidence="2">The sequence shown here is derived from an EMBL/GenBank/DDBJ whole genome shotgun (WGS) entry which is preliminary data.</text>
</comment>
<dbReference type="Pfam" id="PF05598">
    <property type="entry name" value="DUF772"/>
    <property type="match status" value="1"/>
</dbReference>
<sequence length="114" mass="12302">MRDVGLHHLVVVVKADGAFREGVAVSLREPGLREIPAETEQVARTVSPHGTPAMQLRDEFADVFSGETSAPLFPRRGRPAVPPRGLALVTVLQFAEGLSNRQAAAAVRVRIDLK</sequence>
<dbReference type="InterPro" id="IPR008490">
    <property type="entry name" value="Transposase_InsH_N"/>
</dbReference>
<evidence type="ECO:0000259" key="1">
    <source>
        <dbReference type="Pfam" id="PF05598"/>
    </source>
</evidence>
<protein>
    <recommendedName>
        <fullName evidence="1">Transposase InsH N-terminal domain-containing protein</fullName>
    </recommendedName>
</protein>
<name>A0ABN3U0B0_9ACTN</name>
<evidence type="ECO:0000313" key="2">
    <source>
        <dbReference type="EMBL" id="GAA2720377.1"/>
    </source>
</evidence>